<evidence type="ECO:0000256" key="7">
    <source>
        <dbReference type="SAM" id="Phobius"/>
    </source>
</evidence>
<feature type="transmembrane region" description="Helical" evidence="7">
    <location>
        <begin position="86"/>
        <end position="106"/>
    </location>
</feature>
<dbReference type="OrthoDB" id="10054429at2759"/>
<dbReference type="PIRSF" id="PIRSF006060">
    <property type="entry name" value="AA_transporter"/>
    <property type="match status" value="1"/>
</dbReference>
<organism evidence="8 9">
    <name type="scientific">Rhodotorula toruloides</name>
    <name type="common">Yeast</name>
    <name type="synonym">Rhodosporidium toruloides</name>
    <dbReference type="NCBI Taxonomy" id="5286"/>
    <lineage>
        <taxon>Eukaryota</taxon>
        <taxon>Fungi</taxon>
        <taxon>Dikarya</taxon>
        <taxon>Basidiomycota</taxon>
        <taxon>Pucciniomycotina</taxon>
        <taxon>Microbotryomycetes</taxon>
        <taxon>Sporidiobolales</taxon>
        <taxon>Sporidiobolaceae</taxon>
        <taxon>Rhodotorula</taxon>
    </lineage>
</organism>
<feature type="transmembrane region" description="Helical" evidence="7">
    <location>
        <begin position="352"/>
        <end position="374"/>
    </location>
</feature>
<gene>
    <name evidence="8" type="ORF">Rt10032_c14g5242</name>
</gene>
<dbReference type="PANTHER" id="PTHR45649">
    <property type="entry name" value="AMINO-ACID PERMEASE BAT1"/>
    <property type="match status" value="1"/>
</dbReference>
<comment type="caution">
    <text evidence="8">The sequence shown here is derived from an EMBL/GenBank/DDBJ whole genome shotgun (WGS) entry which is preliminary data.</text>
</comment>
<feature type="transmembrane region" description="Helical" evidence="7">
    <location>
        <begin position="470"/>
        <end position="492"/>
    </location>
</feature>
<feature type="transmembrane region" description="Helical" evidence="7">
    <location>
        <begin position="404"/>
        <end position="423"/>
    </location>
</feature>
<dbReference type="GO" id="GO:0022857">
    <property type="term" value="F:transmembrane transporter activity"/>
    <property type="evidence" value="ECO:0007669"/>
    <property type="project" value="InterPro"/>
</dbReference>
<evidence type="ECO:0000256" key="5">
    <source>
        <dbReference type="ARBA" id="ARBA00023136"/>
    </source>
</evidence>
<accession>A0A511KMU3</accession>
<dbReference type="AlphaFoldDB" id="A0A511KMU3"/>
<evidence type="ECO:0000256" key="1">
    <source>
        <dbReference type="ARBA" id="ARBA00004141"/>
    </source>
</evidence>
<reference evidence="8 9" key="1">
    <citation type="submission" date="2019-07" db="EMBL/GenBank/DDBJ databases">
        <title>Rhodotorula toruloides NBRC10032 genome sequencing.</title>
        <authorList>
            <person name="Shida Y."/>
            <person name="Takaku H."/>
            <person name="Ogasawara W."/>
            <person name="Mori K."/>
        </authorList>
    </citation>
    <scope>NUCLEOTIDE SEQUENCE [LARGE SCALE GENOMIC DNA]</scope>
    <source>
        <strain evidence="8 9">NBRC10032</strain>
    </source>
</reference>
<feature type="transmembrane region" description="Helical" evidence="7">
    <location>
        <begin position="257"/>
        <end position="277"/>
    </location>
</feature>
<dbReference type="InterPro" id="IPR004840">
    <property type="entry name" value="Amino_acid_permease_CS"/>
</dbReference>
<feature type="transmembrane region" description="Helical" evidence="7">
    <location>
        <begin position="143"/>
        <end position="169"/>
    </location>
</feature>
<protein>
    <submittedName>
        <fullName evidence="8">Amino acid transmembrane transporter</fullName>
    </submittedName>
</protein>
<dbReference type="PANTHER" id="PTHR45649:SF9">
    <property type="entry name" value="AMINO-ACID PERMEASE 2"/>
    <property type="match status" value="1"/>
</dbReference>
<evidence type="ECO:0000256" key="4">
    <source>
        <dbReference type="ARBA" id="ARBA00022989"/>
    </source>
</evidence>
<keyword evidence="2" id="KW-0813">Transport</keyword>
<comment type="subcellular location">
    <subcellularLocation>
        <location evidence="1">Membrane</location>
        <topology evidence="1">Multi-pass membrane protein</topology>
    </subcellularLocation>
</comment>
<feature type="transmembrane region" description="Helical" evidence="7">
    <location>
        <begin position="298"/>
        <end position="320"/>
    </location>
</feature>
<evidence type="ECO:0000256" key="6">
    <source>
        <dbReference type="SAM" id="MobiDB-lite"/>
    </source>
</evidence>
<feature type="region of interest" description="Disordered" evidence="6">
    <location>
        <begin position="1"/>
        <end position="37"/>
    </location>
</feature>
<evidence type="ECO:0000256" key="3">
    <source>
        <dbReference type="ARBA" id="ARBA00022692"/>
    </source>
</evidence>
<dbReference type="PROSITE" id="PS00218">
    <property type="entry name" value="AMINO_ACID_PERMEASE_1"/>
    <property type="match status" value="1"/>
</dbReference>
<sequence length="556" mass="60001">MPSSISDSELKDSPHPTFASNSPPATNGVLPDSSSTAGSDEAILAQLGYKQEFRREFTNLSTISFAMSIMGVASSVVTTFNTPFTLGGPASVVWCWFIGACFNFCLGTSIAELVSAYPTNGGLYSASVYLVPKRQRAFMGWSVGWLNLLGQVAGVASTEFGLAQMIFAAARSPTFVSLSTGGNFVANAWQTYLLFLGLLVIHGILNSFGTRMLASMTRTFVFFNIGTVVAVVISLLVCTKEKNSASYTFTHNINGSGWSSQGLTFLLGLLSVQWTMTDYDATCHISEEVKRASVAAPAAIWIAVLGTGVAGWIYNIVFVLCSGNLSDLGELGVSGYAPAEILWRNVPEKLFYVLWAFICLIAFQVVATATHANARSFYAFSRDKGMPDRGFFHKLARNQIPINAVWLVLFISALMGLLVFASYVAVNAIFALAAMAMDTSYIIPIVARMIYADHPEVMFKPGPFTMGDGFLGWAIRIISVLWVSTVVVILALPTVRPVIPANMNYASVVTLGVVFIATLCYLGIGRKIYRGPRNVLAEEGITPKALTGDDDLQEVK</sequence>
<feature type="transmembrane region" description="Helical" evidence="7">
    <location>
        <begin position="504"/>
        <end position="524"/>
    </location>
</feature>
<name>A0A511KMU3_RHOTO</name>
<dbReference type="GO" id="GO:0006865">
    <property type="term" value="P:amino acid transport"/>
    <property type="evidence" value="ECO:0007669"/>
    <property type="project" value="InterPro"/>
</dbReference>
<dbReference type="GO" id="GO:0016020">
    <property type="term" value="C:membrane"/>
    <property type="evidence" value="ECO:0007669"/>
    <property type="project" value="UniProtKB-SubCell"/>
</dbReference>
<dbReference type="Pfam" id="PF13520">
    <property type="entry name" value="AA_permease_2"/>
    <property type="match status" value="1"/>
</dbReference>
<keyword evidence="4 7" id="KW-1133">Transmembrane helix</keyword>
<dbReference type="Gene3D" id="1.20.1740.10">
    <property type="entry name" value="Amino acid/polyamine transporter I"/>
    <property type="match status" value="1"/>
</dbReference>
<feature type="transmembrane region" description="Helical" evidence="7">
    <location>
        <begin position="220"/>
        <end position="237"/>
    </location>
</feature>
<dbReference type="Proteomes" id="UP000321518">
    <property type="component" value="Unassembled WGS sequence"/>
</dbReference>
<feature type="transmembrane region" description="Helical" evidence="7">
    <location>
        <begin position="429"/>
        <end position="450"/>
    </location>
</feature>
<feature type="transmembrane region" description="Helical" evidence="7">
    <location>
        <begin position="60"/>
        <end position="80"/>
    </location>
</feature>
<feature type="transmembrane region" description="Helical" evidence="7">
    <location>
        <begin position="189"/>
        <end position="208"/>
    </location>
</feature>
<dbReference type="EMBL" id="BJWK01000014">
    <property type="protein sequence ID" value="GEM11225.1"/>
    <property type="molecule type" value="Genomic_DNA"/>
</dbReference>
<keyword evidence="5 7" id="KW-0472">Membrane</keyword>
<evidence type="ECO:0000313" key="8">
    <source>
        <dbReference type="EMBL" id="GEM11225.1"/>
    </source>
</evidence>
<dbReference type="InterPro" id="IPR002293">
    <property type="entry name" value="AA/rel_permease1"/>
</dbReference>
<evidence type="ECO:0000256" key="2">
    <source>
        <dbReference type="ARBA" id="ARBA00022448"/>
    </source>
</evidence>
<keyword evidence="3 7" id="KW-0812">Transmembrane</keyword>
<proteinExistence type="predicted"/>
<evidence type="ECO:0000313" key="9">
    <source>
        <dbReference type="Proteomes" id="UP000321518"/>
    </source>
</evidence>